<dbReference type="GO" id="GO:1901982">
    <property type="term" value="F:maltose binding"/>
    <property type="evidence" value="ECO:0007669"/>
    <property type="project" value="TreeGrafter"/>
</dbReference>
<dbReference type="GO" id="GO:0042956">
    <property type="term" value="P:maltodextrin transmembrane transport"/>
    <property type="evidence" value="ECO:0007669"/>
    <property type="project" value="TreeGrafter"/>
</dbReference>
<evidence type="ECO:0000256" key="3">
    <source>
        <dbReference type="ARBA" id="ARBA00022729"/>
    </source>
</evidence>
<organism evidence="5 6">
    <name type="scientific">Paenibacillus thalictri</name>
    <dbReference type="NCBI Taxonomy" id="2527873"/>
    <lineage>
        <taxon>Bacteria</taxon>
        <taxon>Bacillati</taxon>
        <taxon>Bacillota</taxon>
        <taxon>Bacilli</taxon>
        <taxon>Bacillales</taxon>
        <taxon>Paenibacillaceae</taxon>
        <taxon>Paenibacillus</taxon>
    </lineage>
</organism>
<name>A0A4Q9DXC0_9BACL</name>
<dbReference type="InterPro" id="IPR006061">
    <property type="entry name" value="SBP_1_CS"/>
</dbReference>
<comment type="similarity">
    <text evidence="1">Belongs to the bacterial solute-binding protein 1 family.</text>
</comment>
<keyword evidence="2" id="KW-0813">Transport</keyword>
<keyword evidence="3 4" id="KW-0732">Signal</keyword>
<dbReference type="GO" id="GO:0055052">
    <property type="term" value="C:ATP-binding cassette (ABC) transporter complex, substrate-binding subunit-containing"/>
    <property type="evidence" value="ECO:0007669"/>
    <property type="project" value="TreeGrafter"/>
</dbReference>
<evidence type="ECO:0000256" key="4">
    <source>
        <dbReference type="SAM" id="SignalP"/>
    </source>
</evidence>
<dbReference type="InterPro" id="IPR006059">
    <property type="entry name" value="SBP"/>
</dbReference>
<dbReference type="Proteomes" id="UP000293142">
    <property type="component" value="Unassembled WGS sequence"/>
</dbReference>
<dbReference type="EMBL" id="SIRE01000005">
    <property type="protein sequence ID" value="TBL80417.1"/>
    <property type="molecule type" value="Genomic_DNA"/>
</dbReference>
<feature type="chain" id="PRO_5038797386" evidence="4">
    <location>
        <begin position="32"/>
        <end position="451"/>
    </location>
</feature>
<dbReference type="PROSITE" id="PS01037">
    <property type="entry name" value="SBP_BACTERIAL_1"/>
    <property type="match status" value="1"/>
</dbReference>
<dbReference type="GO" id="GO:0015768">
    <property type="term" value="P:maltose transport"/>
    <property type="evidence" value="ECO:0007669"/>
    <property type="project" value="TreeGrafter"/>
</dbReference>
<dbReference type="PROSITE" id="PS51257">
    <property type="entry name" value="PROKAR_LIPOPROTEIN"/>
    <property type="match status" value="1"/>
</dbReference>
<keyword evidence="6" id="KW-1185">Reference proteome</keyword>
<reference evidence="5 6" key="1">
    <citation type="submission" date="2019-02" db="EMBL/GenBank/DDBJ databases">
        <title>Paenibacillus sp. nov., isolated from surface-sterilized tissue of Thalictrum simplex L.</title>
        <authorList>
            <person name="Tuo L."/>
        </authorList>
    </citation>
    <scope>NUCLEOTIDE SEQUENCE [LARGE SCALE GENOMIC DNA]</scope>
    <source>
        <strain evidence="5 6">N2SHLJ1</strain>
    </source>
</reference>
<sequence length="451" mass="49785">MYMYKGENCMKRPISKAVCILSALLAVSACSQPTETSNPSPKPGARTELTFVTLNGRDNDGFTDVIKQFESANPDIKVKLEMYPYRQLLETIEVKMGSKSKDIDILSVDAPLVANYTVKGYLEPLEPLVKGINFKDKWIKSSLDAGTYNGALMAAPINSSSQVLYYNKDIFAEKGVTPPAADIDKRWTWEQLADTAKKLTYDKNGDNQTDVFGFSFEQIDRPYQLLALPQSLGAQVISPNGITATGYTNSQQMIDAGKFYADLFNASKVSPKISADLSVEYFMTGKIAMLIGGPYNADKFKKANLNFGIAPHPYFQGKQIATPTGSWHAGISKYSAKKDAAAKFVQYLTFGEGAKIWNDKHHDVPAALDILNEIDKDPKYNAFPDQVMRIAAYEARNTGVPRPSTPGYLEWESIVGKSFEDMKNGAEPKSTLDTAAKQIDGLLKKYESLVK</sequence>
<gene>
    <name evidence="5" type="ORF">EYB31_08355</name>
</gene>
<comment type="caution">
    <text evidence="5">The sequence shown here is derived from an EMBL/GenBank/DDBJ whole genome shotgun (WGS) entry which is preliminary data.</text>
</comment>
<dbReference type="SUPFAM" id="SSF53850">
    <property type="entry name" value="Periplasmic binding protein-like II"/>
    <property type="match status" value="1"/>
</dbReference>
<dbReference type="Gene3D" id="3.40.190.10">
    <property type="entry name" value="Periplasmic binding protein-like II"/>
    <property type="match status" value="1"/>
</dbReference>
<evidence type="ECO:0000256" key="2">
    <source>
        <dbReference type="ARBA" id="ARBA00022448"/>
    </source>
</evidence>
<feature type="signal peptide" evidence="4">
    <location>
        <begin position="1"/>
        <end position="31"/>
    </location>
</feature>
<dbReference type="CDD" id="cd13585">
    <property type="entry name" value="PBP2_TMBP_like"/>
    <property type="match status" value="1"/>
</dbReference>
<dbReference type="AlphaFoldDB" id="A0A4Q9DXC0"/>
<evidence type="ECO:0000313" key="6">
    <source>
        <dbReference type="Proteomes" id="UP000293142"/>
    </source>
</evidence>
<dbReference type="GO" id="GO:0055085">
    <property type="term" value="P:transmembrane transport"/>
    <property type="evidence" value="ECO:0007669"/>
    <property type="project" value="InterPro"/>
</dbReference>
<evidence type="ECO:0000256" key="1">
    <source>
        <dbReference type="ARBA" id="ARBA00008520"/>
    </source>
</evidence>
<proteinExistence type="inferred from homology"/>
<accession>A0A4Q9DXC0</accession>
<evidence type="ECO:0000313" key="5">
    <source>
        <dbReference type="EMBL" id="TBL80417.1"/>
    </source>
</evidence>
<dbReference type="PANTHER" id="PTHR30061:SF50">
    <property type="entry name" value="MALTOSE_MALTODEXTRIN-BINDING PERIPLASMIC PROTEIN"/>
    <property type="match status" value="1"/>
</dbReference>
<protein>
    <submittedName>
        <fullName evidence="5">Sugar ABC transporter substrate-binding protein</fullName>
    </submittedName>
</protein>
<dbReference type="Pfam" id="PF01547">
    <property type="entry name" value="SBP_bac_1"/>
    <property type="match status" value="1"/>
</dbReference>
<dbReference type="PANTHER" id="PTHR30061">
    <property type="entry name" value="MALTOSE-BINDING PERIPLASMIC PROTEIN"/>
    <property type="match status" value="1"/>
</dbReference>